<feature type="transmembrane region" description="Helical" evidence="1">
    <location>
        <begin position="369"/>
        <end position="391"/>
    </location>
</feature>
<dbReference type="Gene3D" id="2.60.120.200">
    <property type="match status" value="1"/>
</dbReference>
<gene>
    <name evidence="2" type="ORF">HNP84_005906</name>
</gene>
<dbReference type="RefSeq" id="WP_185053086.1">
    <property type="nucleotide sequence ID" value="NZ_BAABIX010000017.1"/>
</dbReference>
<protein>
    <recommendedName>
        <fullName evidence="4">DUF1349 domain-containing protein</fullName>
    </recommendedName>
</protein>
<organism evidence="2 3">
    <name type="scientific">Thermocatellispora tengchongensis</name>
    <dbReference type="NCBI Taxonomy" id="1073253"/>
    <lineage>
        <taxon>Bacteria</taxon>
        <taxon>Bacillati</taxon>
        <taxon>Actinomycetota</taxon>
        <taxon>Actinomycetes</taxon>
        <taxon>Streptosporangiales</taxon>
        <taxon>Streptosporangiaceae</taxon>
        <taxon>Thermocatellispora</taxon>
    </lineage>
</organism>
<comment type="caution">
    <text evidence="2">The sequence shown here is derived from an EMBL/GenBank/DDBJ whole genome shotgun (WGS) entry which is preliminary data.</text>
</comment>
<feature type="transmembrane region" description="Helical" evidence="1">
    <location>
        <begin position="398"/>
        <end position="420"/>
    </location>
</feature>
<accession>A0A840PA65</accession>
<dbReference type="Proteomes" id="UP000578449">
    <property type="component" value="Unassembled WGS sequence"/>
</dbReference>
<evidence type="ECO:0000313" key="3">
    <source>
        <dbReference type="Proteomes" id="UP000578449"/>
    </source>
</evidence>
<dbReference type="EMBL" id="JACHGN010000013">
    <property type="protein sequence ID" value="MBB5136162.1"/>
    <property type="molecule type" value="Genomic_DNA"/>
</dbReference>
<keyword evidence="1" id="KW-0472">Membrane</keyword>
<reference evidence="2 3" key="1">
    <citation type="submission" date="2020-08" db="EMBL/GenBank/DDBJ databases">
        <title>Genomic Encyclopedia of Type Strains, Phase IV (KMG-IV): sequencing the most valuable type-strain genomes for metagenomic binning, comparative biology and taxonomic classification.</title>
        <authorList>
            <person name="Goeker M."/>
        </authorList>
    </citation>
    <scope>NUCLEOTIDE SEQUENCE [LARGE SCALE GENOMIC DNA]</scope>
    <source>
        <strain evidence="2 3">DSM 45615</strain>
    </source>
</reference>
<dbReference type="AlphaFoldDB" id="A0A840PA65"/>
<keyword evidence="1" id="KW-0812">Transmembrane</keyword>
<keyword evidence="3" id="KW-1185">Reference proteome</keyword>
<proteinExistence type="predicted"/>
<keyword evidence="1" id="KW-1133">Transmembrane helix</keyword>
<name>A0A840PA65_9ACTN</name>
<evidence type="ECO:0008006" key="4">
    <source>
        <dbReference type="Google" id="ProtNLM"/>
    </source>
</evidence>
<feature type="transmembrane region" description="Helical" evidence="1">
    <location>
        <begin position="291"/>
        <end position="313"/>
    </location>
</feature>
<evidence type="ECO:0000256" key="1">
    <source>
        <dbReference type="SAM" id="Phobius"/>
    </source>
</evidence>
<sequence length="489" mass="50884">MIRAEWTRFRTSRGRVIGAVAAALIVLASGLTLAATVRATCGKFDIAKREVIEEPCPQPVLGPGGQAVEDRFFFVHQPLRGDGSITARVNSMTGRIKEPPPPGTGGGPVPVPGVVPWAKAGVMVKDGVKQGSQYAAVMVTARHGVRMQHNFTEDTAGSAGGHPRWLRLTRAGDTLTGFESADGRQWTEVGKARLDGLPETVEIGLFVASPGALTMSGGGPESRFSEATAVFDQVSPRGGAWKPDDIGVTMELDGVTPHHPGAFTRAGDTFTVTGVGDIAPSVDGQPIERTLLGGLAGLIVMIVVAVTFVTADYRHGPIRRHGADLAAKSVVIGTVAFLAGVIPAAVVVPASLAMLPPKGIHPVPVGLPAYLQVIVGTGLLFAAVAVLSLALGALIKRAVVAIVAAVTVVFLPYVLAFAGVGEWLLAFTPAAGFAVQQSVREYAHVQAFYLPITGYFPLSPWAGFGVLCAYAALALWAATLTRRGALHRA</sequence>
<evidence type="ECO:0000313" key="2">
    <source>
        <dbReference type="EMBL" id="MBB5136162.1"/>
    </source>
</evidence>
<feature type="transmembrane region" description="Helical" evidence="1">
    <location>
        <begin position="325"/>
        <end position="349"/>
    </location>
</feature>
<feature type="transmembrane region" description="Helical" evidence="1">
    <location>
        <begin position="458"/>
        <end position="478"/>
    </location>
</feature>